<comment type="cofactor">
    <cofactor evidence="6 7">
        <name>[4Fe-4S] cluster</name>
        <dbReference type="ChEBI" id="CHEBI:49883"/>
    </cofactor>
    <text evidence="6 7">Binds 1 [4Fe-4S] cluster. The cluster is coordinated with 3 cysteines and an exchangeable S-adenosyl-L-methionine.</text>
</comment>
<feature type="binding site" evidence="6 7">
    <location>
        <position position="64"/>
    </location>
    <ligand>
        <name>[4Fe-4S] cluster</name>
        <dbReference type="ChEBI" id="CHEBI:49883"/>
        <note>4Fe-4S-S-AdoMet</note>
    </ligand>
</feature>
<feature type="binding site" evidence="6 7">
    <location>
        <position position="60"/>
    </location>
    <ligand>
        <name>[4Fe-4S] cluster</name>
        <dbReference type="ChEBI" id="CHEBI:49883"/>
        <note>4Fe-4S-S-AdoMet</note>
    </ligand>
</feature>
<dbReference type="Proteomes" id="UP000201169">
    <property type="component" value="Chromosome"/>
</dbReference>
<dbReference type="HAMAP" id="MF_00993">
    <property type="entry name" value="MqnE"/>
    <property type="match status" value="1"/>
</dbReference>
<dbReference type="InterPro" id="IPR007197">
    <property type="entry name" value="rSAM"/>
</dbReference>
<dbReference type="InterPro" id="IPR013785">
    <property type="entry name" value="Aldolase_TIM"/>
</dbReference>
<evidence type="ECO:0000256" key="5">
    <source>
        <dbReference type="ARBA" id="ARBA00023014"/>
    </source>
</evidence>
<evidence type="ECO:0000256" key="2">
    <source>
        <dbReference type="ARBA" id="ARBA00022691"/>
    </source>
</evidence>
<feature type="binding site" evidence="8">
    <location>
        <position position="172"/>
    </location>
    <ligand>
        <name>S-adenosyl-L-methionine</name>
        <dbReference type="ChEBI" id="CHEBI:59789"/>
    </ligand>
</feature>
<dbReference type="CDD" id="cd01335">
    <property type="entry name" value="Radical_SAM"/>
    <property type="match status" value="1"/>
</dbReference>
<evidence type="ECO:0000259" key="9">
    <source>
        <dbReference type="PROSITE" id="PS51918"/>
    </source>
</evidence>
<dbReference type="InterPro" id="IPR045567">
    <property type="entry name" value="CofH/MnqC-like_C"/>
</dbReference>
<feature type="binding site" evidence="8">
    <location>
        <position position="66"/>
    </location>
    <ligand>
        <name>S-adenosyl-L-methionine</name>
        <dbReference type="ChEBI" id="CHEBI:59789"/>
    </ligand>
</feature>
<dbReference type="SFLD" id="SFLDF00343">
    <property type="entry name" value="aminofutalosine_synthase_(mqnE"/>
    <property type="match status" value="1"/>
</dbReference>
<proteinExistence type="inferred from homology"/>
<dbReference type="InterPro" id="IPR034405">
    <property type="entry name" value="F420"/>
</dbReference>
<name>A0A222MY64_9BACT</name>
<keyword evidence="2 6" id="KW-0949">S-adenosyl-L-methionine</keyword>
<dbReference type="EC" id="2.5.1.120" evidence="6"/>
<accession>A0A222MY64</accession>
<dbReference type="UniPathway" id="UPA00079"/>
<evidence type="ECO:0000256" key="3">
    <source>
        <dbReference type="ARBA" id="ARBA00022723"/>
    </source>
</evidence>
<comment type="similarity">
    <text evidence="6">Belongs to the radical SAM superfamily. MqnE family.</text>
</comment>
<dbReference type="SFLD" id="SFLDG01389">
    <property type="entry name" value="menaquinone_synthsis_involved"/>
    <property type="match status" value="1"/>
</dbReference>
<dbReference type="Gene3D" id="3.20.20.70">
    <property type="entry name" value="Aldolase class I"/>
    <property type="match status" value="1"/>
</dbReference>
<dbReference type="GO" id="GO:0005506">
    <property type="term" value="F:iron ion binding"/>
    <property type="evidence" value="ECO:0007669"/>
    <property type="project" value="UniProtKB-UniRule"/>
</dbReference>
<keyword evidence="5 6" id="KW-0411">Iron-sulfur</keyword>
<dbReference type="SFLD" id="SFLDS00029">
    <property type="entry name" value="Radical_SAM"/>
    <property type="match status" value="1"/>
</dbReference>
<gene>
    <name evidence="6" type="primary">mqnE</name>
    <name evidence="10" type="ORF">CAV_1189</name>
</gene>
<keyword evidence="1 6" id="KW-0004">4Fe-4S</keyword>
<dbReference type="PIRSF" id="PIRSF004762">
    <property type="entry name" value="CHP00423"/>
    <property type="match status" value="1"/>
</dbReference>
<dbReference type="InterPro" id="IPR058240">
    <property type="entry name" value="rSAM_sf"/>
</dbReference>
<dbReference type="GO" id="GO:0009234">
    <property type="term" value="P:menaquinone biosynthetic process"/>
    <property type="evidence" value="ECO:0007669"/>
    <property type="project" value="UniProtKB-UniRule"/>
</dbReference>
<comment type="catalytic activity">
    <reaction evidence="6">
        <text>3-[(1-carboxyvinyl)-oxy]benzoate + S-adenosyl-L-methionine + H2O = 6-amino-6-deoxyfutalosine + hydrogencarbonate + L-methionine + H(+)</text>
        <dbReference type="Rhea" id="RHEA:33075"/>
        <dbReference type="ChEBI" id="CHEBI:15377"/>
        <dbReference type="ChEBI" id="CHEBI:15378"/>
        <dbReference type="ChEBI" id="CHEBI:17544"/>
        <dbReference type="ChEBI" id="CHEBI:57844"/>
        <dbReference type="ChEBI" id="CHEBI:59789"/>
        <dbReference type="ChEBI" id="CHEBI:64286"/>
        <dbReference type="ChEBI" id="CHEBI:76981"/>
        <dbReference type="EC" id="2.5.1.120"/>
    </reaction>
</comment>
<reference evidence="10 11" key="1">
    <citation type="submission" date="2017-07" db="EMBL/GenBank/DDBJ databases">
        <title>Analysis of two Campylobacter avium genomes and identification of a novel hippuricase gene.</title>
        <authorList>
            <person name="Miller W.G."/>
            <person name="Chapman M.H."/>
            <person name="Yee E."/>
            <person name="Revez J."/>
            <person name="Bono J.L."/>
            <person name="Rossi M."/>
        </authorList>
    </citation>
    <scope>NUCLEOTIDE SEQUENCE [LARGE SCALE GENOMIC DNA]</scope>
    <source>
        <strain evidence="10 11">LMG 24591</strain>
    </source>
</reference>
<evidence type="ECO:0000256" key="7">
    <source>
        <dbReference type="PIRSR" id="PIRSR004762-1"/>
    </source>
</evidence>
<dbReference type="PANTHER" id="PTHR43076">
    <property type="entry name" value="FO SYNTHASE (COFH)"/>
    <property type="match status" value="1"/>
</dbReference>
<dbReference type="KEGG" id="cavi:CAV_1189"/>
<dbReference type="PROSITE" id="PS51918">
    <property type="entry name" value="RADICAL_SAM"/>
    <property type="match status" value="1"/>
</dbReference>
<feature type="binding site" evidence="6 7">
    <location>
        <position position="67"/>
    </location>
    <ligand>
        <name>[4Fe-4S] cluster</name>
        <dbReference type="ChEBI" id="CHEBI:49883"/>
        <note>4Fe-4S-S-AdoMet</note>
    </ligand>
</feature>
<dbReference type="EMBL" id="CP022347">
    <property type="protein sequence ID" value="ASQ30815.1"/>
    <property type="molecule type" value="Genomic_DNA"/>
</dbReference>
<comment type="pathway">
    <text evidence="6">Quinol/quinone metabolism; menaquinone biosynthesis.</text>
</comment>
<dbReference type="GO" id="GO:0051539">
    <property type="term" value="F:4 iron, 4 sulfur cluster binding"/>
    <property type="evidence" value="ECO:0007669"/>
    <property type="project" value="UniProtKB-KW"/>
</dbReference>
<dbReference type="PANTHER" id="PTHR43076:SF7">
    <property type="entry name" value="AMINODEOXYFUTALOSINE SYNTHASE"/>
    <property type="match status" value="1"/>
</dbReference>
<evidence type="ECO:0000256" key="6">
    <source>
        <dbReference type="HAMAP-Rule" id="MF_00993"/>
    </source>
</evidence>
<evidence type="ECO:0000256" key="1">
    <source>
        <dbReference type="ARBA" id="ARBA00022485"/>
    </source>
</evidence>
<dbReference type="Pfam" id="PF19288">
    <property type="entry name" value="CofH_C"/>
    <property type="match status" value="1"/>
</dbReference>
<dbReference type="NCBIfam" id="TIGR00423">
    <property type="entry name" value="CofH family radical SAM protein"/>
    <property type="match status" value="1"/>
</dbReference>
<dbReference type="GO" id="GO:0044689">
    <property type="term" value="F:7,8-didemethyl-8-hydroxy-5-deazariboflavin synthase activity"/>
    <property type="evidence" value="ECO:0007669"/>
    <property type="project" value="TreeGrafter"/>
</dbReference>
<dbReference type="RefSeq" id="WP_094325619.1">
    <property type="nucleotide sequence ID" value="NZ_CP022347.1"/>
</dbReference>
<dbReference type="AlphaFoldDB" id="A0A222MY64"/>
<dbReference type="NCBIfam" id="NF006276">
    <property type="entry name" value="PRK08444.1"/>
    <property type="match status" value="1"/>
</dbReference>
<evidence type="ECO:0000256" key="4">
    <source>
        <dbReference type="ARBA" id="ARBA00023004"/>
    </source>
</evidence>
<dbReference type="Pfam" id="PF04055">
    <property type="entry name" value="Radical_SAM"/>
    <property type="match status" value="1"/>
</dbReference>
<keyword evidence="6" id="KW-0474">Menaquinone biosynthesis</keyword>
<feature type="domain" description="Radical SAM core" evidence="9">
    <location>
        <begin position="46"/>
        <end position="279"/>
    </location>
</feature>
<dbReference type="SUPFAM" id="SSF102114">
    <property type="entry name" value="Radical SAM enzymes"/>
    <property type="match status" value="1"/>
</dbReference>
<evidence type="ECO:0000313" key="11">
    <source>
        <dbReference type="Proteomes" id="UP000201169"/>
    </source>
</evidence>
<dbReference type="OrthoDB" id="9802027at2"/>
<evidence type="ECO:0000256" key="8">
    <source>
        <dbReference type="PIRSR" id="PIRSR004762-2"/>
    </source>
</evidence>
<dbReference type="InterPro" id="IPR020050">
    <property type="entry name" value="FO_synthase_su2"/>
</dbReference>
<sequence>MKSLLQALENEERIKEEDCYKLYDLDLFTLAKYAHKKRQNLHGKKVYFNVNRHINPTNICADTCKFCAFSAHRKNPNPYFMSHDEIMQVVDETVKNDTKEIHIVSAHNKDRSWQWYLEIFKLIKDKYPHLHIKAMTAAEIDFLYRRFKLNYEETIEKMIEYGVDSMPGGGAEIFDEEIRAKICKGKVSSENWLKIHKLWHQKGRQSNATMLFGHIEKKEHRIDHMLRLRRLQDETKGFNAFIPLVWQKDNSFLEVEQSLQSEEILKTIAIARLVLDNIKNIKAYWATMGINLAMVAQEFGANDLDGTIEKESIQSAGGAKSARGMKLKTFIDMIKTSNLIPIERDSLYNELKSYA</sequence>
<organism evidence="10 11">
    <name type="scientific">Campylobacter avium LMG 24591</name>
    <dbReference type="NCBI Taxonomy" id="522484"/>
    <lineage>
        <taxon>Bacteria</taxon>
        <taxon>Pseudomonadati</taxon>
        <taxon>Campylobacterota</taxon>
        <taxon>Epsilonproteobacteria</taxon>
        <taxon>Campylobacterales</taxon>
        <taxon>Campylobacteraceae</taxon>
        <taxon>Campylobacter</taxon>
    </lineage>
</organism>
<keyword evidence="4 6" id="KW-0408">Iron</keyword>
<dbReference type="GO" id="GO:0102573">
    <property type="term" value="F:aminodeoxyfutalosine synthase activity"/>
    <property type="evidence" value="ECO:0007669"/>
    <property type="project" value="UniProtKB-EC"/>
</dbReference>
<evidence type="ECO:0000313" key="10">
    <source>
        <dbReference type="EMBL" id="ASQ30815.1"/>
    </source>
</evidence>
<protein>
    <recommendedName>
        <fullName evidence="6">Aminodeoxyfutalosine synthase</fullName>
        <shortName evidence="6">AFL synthase</shortName>
        <shortName evidence="6">Aminofutalosine synthase</shortName>
        <ecNumber evidence="6">2.5.1.120</ecNumber>
    </recommendedName>
    <alternativeName>
        <fullName evidence="6">Menaquinone biosynthetic enzyme MqnE</fullName>
    </alternativeName>
</protein>
<dbReference type="SFLD" id="SFLDG01064">
    <property type="entry name" value="F420__menaquinone_cofactor_bio"/>
    <property type="match status" value="1"/>
</dbReference>
<comment type="function">
    <text evidence="6">Radical SAM enzyme that catalyzes the addition of the adenosyl radical to the double bond of 3-[(1-carboxyvinyl)oxy]benzoate, leading to aminodeoxyfutalosine (AFL), a key intermediate in the formation of menaquinone (MK, vitamin K2) from chorismate.</text>
</comment>
<keyword evidence="3 6" id="KW-0479">Metal-binding</keyword>
<dbReference type="NCBIfam" id="TIGR03700">
    <property type="entry name" value="mena_SCO4494"/>
    <property type="match status" value="1"/>
</dbReference>
<dbReference type="InterPro" id="IPR022432">
    <property type="entry name" value="MqnE"/>
</dbReference>
<keyword evidence="11" id="KW-1185">Reference proteome</keyword>
<keyword evidence="6" id="KW-0808">Transferase</keyword>